<evidence type="ECO:0000313" key="2">
    <source>
        <dbReference type="EMBL" id="CAD5224613.1"/>
    </source>
</evidence>
<feature type="region of interest" description="Disordered" evidence="1">
    <location>
        <begin position="260"/>
        <end position="279"/>
    </location>
</feature>
<evidence type="ECO:0000313" key="3">
    <source>
        <dbReference type="Proteomes" id="UP000095284"/>
    </source>
</evidence>
<evidence type="ECO:0000313" key="5">
    <source>
        <dbReference type="WBParaSite" id="BXY_1184600.1"/>
    </source>
</evidence>
<keyword evidence="4" id="KW-1185">Reference proteome</keyword>
<dbReference type="Proteomes" id="UP000582659">
    <property type="component" value="Unassembled WGS sequence"/>
</dbReference>
<protein>
    <submittedName>
        <fullName evidence="2">(pine wood nematode) hypothetical protein</fullName>
    </submittedName>
</protein>
<feature type="compositionally biased region" description="Polar residues" evidence="1">
    <location>
        <begin position="474"/>
        <end position="495"/>
    </location>
</feature>
<feature type="region of interest" description="Disordered" evidence="1">
    <location>
        <begin position="368"/>
        <end position="431"/>
    </location>
</feature>
<accession>A0A1I7SFN4</accession>
<reference evidence="5" key="1">
    <citation type="submission" date="2016-11" db="UniProtKB">
        <authorList>
            <consortium name="WormBaseParasite"/>
        </authorList>
    </citation>
    <scope>IDENTIFICATION</scope>
</reference>
<evidence type="ECO:0000313" key="4">
    <source>
        <dbReference type="Proteomes" id="UP000659654"/>
    </source>
</evidence>
<name>A0A1I7SFN4_BURXY</name>
<feature type="region of interest" description="Disordered" evidence="1">
    <location>
        <begin position="143"/>
        <end position="171"/>
    </location>
</feature>
<feature type="compositionally biased region" description="Basic and acidic residues" evidence="1">
    <location>
        <begin position="422"/>
        <end position="431"/>
    </location>
</feature>
<dbReference type="EMBL" id="CAJFDI010000004">
    <property type="protein sequence ID" value="CAD5224613.1"/>
    <property type="molecule type" value="Genomic_DNA"/>
</dbReference>
<sequence length="549" mass="62944">MSRPQTSSHCIFDDDDYQFTPKMVKQEPDEEIPEAATEVEIVEDSDASYDDGEYSEAAVPHNFKETLLEHILPYAKYLSEPATKTQYYDKIQMEMQPKCPRIRGRRLRKLIRSYWSRMRLAAEKKVNEKRLLTERDRQILNAIGRPAGSTKHPSKSSHDQPSSSTSSAPRAPEFVLHDVVCQAVKPFARQMKVGRDPTSSRLWNSIADELAAKYPKLKAEPNLRRTIQNTFWQVRASARKKQRRRCKLNPNEQIAILAESNDDEVTSDSEEEELDDETREEFEMSVCKAVVGHPLLLSTQKQRSDPRLPGMWLDVTATVHAELPNVRGKSLHEVRRVWTNHRRRALEREGTNRMDKIDKFVLAALKKRGATTTPQSTKSKDVGEPKTEEEHRDVPSSSTKDEEPSPSSSRRPMRACRIESSPPEKIDVERTLKRKKMGLRVPGGSTELKQLPEPSVINRKRRMSSAIELARSPNAETESRPTTANSRETSSTPQPDNRLLSLSDWFKVVDFSKRMNLKYRVDGNQIIFTDRDAPDNEFRLPLDRVGFDI</sequence>
<evidence type="ECO:0000256" key="1">
    <source>
        <dbReference type="SAM" id="MobiDB-lite"/>
    </source>
</evidence>
<organism evidence="3 5">
    <name type="scientific">Bursaphelenchus xylophilus</name>
    <name type="common">Pinewood nematode worm</name>
    <name type="synonym">Aphelenchoides xylophilus</name>
    <dbReference type="NCBI Taxonomy" id="6326"/>
    <lineage>
        <taxon>Eukaryota</taxon>
        <taxon>Metazoa</taxon>
        <taxon>Ecdysozoa</taxon>
        <taxon>Nematoda</taxon>
        <taxon>Chromadorea</taxon>
        <taxon>Rhabditida</taxon>
        <taxon>Tylenchina</taxon>
        <taxon>Tylenchomorpha</taxon>
        <taxon>Aphelenchoidea</taxon>
        <taxon>Aphelenchoididae</taxon>
        <taxon>Bursaphelenchus</taxon>
    </lineage>
</organism>
<feature type="region of interest" description="Disordered" evidence="1">
    <location>
        <begin position="467"/>
        <end position="497"/>
    </location>
</feature>
<dbReference type="AlphaFoldDB" id="A0A1I7SFN4"/>
<reference evidence="2" key="2">
    <citation type="submission" date="2020-09" db="EMBL/GenBank/DDBJ databases">
        <authorList>
            <person name="Kikuchi T."/>
        </authorList>
    </citation>
    <scope>NUCLEOTIDE SEQUENCE</scope>
    <source>
        <strain evidence="2">Ka4C1</strain>
    </source>
</reference>
<proteinExistence type="predicted"/>
<feature type="compositionally biased region" description="Basic and acidic residues" evidence="1">
    <location>
        <begin position="378"/>
        <end position="403"/>
    </location>
</feature>
<dbReference type="Proteomes" id="UP000659654">
    <property type="component" value="Unassembled WGS sequence"/>
</dbReference>
<dbReference type="EMBL" id="CAJFCV020000004">
    <property type="protein sequence ID" value="CAG9113433.1"/>
    <property type="molecule type" value="Genomic_DNA"/>
</dbReference>
<gene>
    <name evidence="2" type="ORF">BXYJ_LOCUS8131</name>
</gene>
<dbReference type="Proteomes" id="UP000095284">
    <property type="component" value="Unplaced"/>
</dbReference>
<dbReference type="WBParaSite" id="BXY_1184600.1">
    <property type="protein sequence ID" value="BXY_1184600.1"/>
    <property type="gene ID" value="BXY_1184600"/>
</dbReference>